<name>A0A0A2LII8_9FLAO</name>
<keyword evidence="1" id="KW-0732">Signal</keyword>
<comment type="caution">
    <text evidence="2">The sequence shown here is derived from an EMBL/GenBank/DDBJ whole genome shotgun (WGS) entry which is preliminary data.</text>
</comment>
<organism evidence="2 3">
    <name type="scientific">Flavobacterium beibuense F44-8</name>
    <dbReference type="NCBI Taxonomy" id="1406840"/>
    <lineage>
        <taxon>Bacteria</taxon>
        <taxon>Pseudomonadati</taxon>
        <taxon>Bacteroidota</taxon>
        <taxon>Flavobacteriia</taxon>
        <taxon>Flavobacteriales</taxon>
        <taxon>Flavobacteriaceae</taxon>
        <taxon>Flavobacterium</taxon>
    </lineage>
</organism>
<evidence type="ECO:0000313" key="2">
    <source>
        <dbReference type="EMBL" id="KGO79689.1"/>
    </source>
</evidence>
<dbReference type="RefSeq" id="WP_035134740.1">
    <property type="nucleotide sequence ID" value="NZ_JRLV01000015.1"/>
</dbReference>
<dbReference type="eggNOG" id="ENOG5031CIT">
    <property type="taxonomic scope" value="Bacteria"/>
</dbReference>
<protein>
    <recommendedName>
        <fullName evidence="4">Tetratricopeptide repeat protein</fullName>
    </recommendedName>
</protein>
<sequence>MRKFIPLYFIFFAFHCFAQSLETVTLIKQRSYFLNGGLHATTAGGKSRETIKVDLPPNTKSWYYSFYTAASEDGTELLNLGVQIAASIYGGTAGTSIASSIKVPNGSGAADIYILTTDSRDAFLKKQDNNWRFYKDISLLNTLQAVQYVDVDFGNSFYIGMKNPSSLTGIAIYIEVVALVEKPDSDYEKGVMYGNLGWVAFEKGDFDKCLELSNKALGYDAGLYYVRFNIALVKLLQSSDDCLESYIDAIASIANDKTPQQTLQGALQDVQNLKLKSPDLENINDIEMLLVNKLLEY</sequence>
<proteinExistence type="predicted"/>
<accession>A0A0A2LII8</accession>
<feature type="signal peptide" evidence="1">
    <location>
        <begin position="1"/>
        <end position="18"/>
    </location>
</feature>
<feature type="chain" id="PRO_5001991049" description="Tetratricopeptide repeat protein" evidence="1">
    <location>
        <begin position="19"/>
        <end position="297"/>
    </location>
</feature>
<gene>
    <name evidence="2" type="ORF">Q763_12625</name>
</gene>
<dbReference type="Proteomes" id="UP000030129">
    <property type="component" value="Unassembled WGS sequence"/>
</dbReference>
<dbReference type="InterPro" id="IPR011990">
    <property type="entry name" value="TPR-like_helical_dom_sf"/>
</dbReference>
<dbReference type="AlphaFoldDB" id="A0A0A2LII8"/>
<dbReference type="Gene3D" id="1.25.40.10">
    <property type="entry name" value="Tetratricopeptide repeat domain"/>
    <property type="match status" value="1"/>
</dbReference>
<dbReference type="EMBL" id="JRLV01000015">
    <property type="protein sequence ID" value="KGO79689.1"/>
    <property type="molecule type" value="Genomic_DNA"/>
</dbReference>
<evidence type="ECO:0008006" key="4">
    <source>
        <dbReference type="Google" id="ProtNLM"/>
    </source>
</evidence>
<evidence type="ECO:0000256" key="1">
    <source>
        <dbReference type="SAM" id="SignalP"/>
    </source>
</evidence>
<reference evidence="2 3" key="1">
    <citation type="submission" date="2013-09" db="EMBL/GenBank/DDBJ databases">
        <authorList>
            <person name="Zeng Z."/>
            <person name="Chen C."/>
        </authorList>
    </citation>
    <scope>NUCLEOTIDE SEQUENCE [LARGE SCALE GENOMIC DNA]</scope>
    <source>
        <strain evidence="2 3">F44-8</strain>
    </source>
</reference>
<keyword evidence="3" id="KW-1185">Reference proteome</keyword>
<evidence type="ECO:0000313" key="3">
    <source>
        <dbReference type="Proteomes" id="UP000030129"/>
    </source>
</evidence>
<dbReference type="STRING" id="1406840.Q763_12625"/>
<dbReference type="SUPFAM" id="SSF48452">
    <property type="entry name" value="TPR-like"/>
    <property type="match status" value="1"/>
</dbReference>